<dbReference type="InterPro" id="IPR011993">
    <property type="entry name" value="PH-like_dom_sf"/>
</dbReference>
<keyword evidence="4" id="KW-1185">Reference proteome</keyword>
<dbReference type="Pfam" id="PF00638">
    <property type="entry name" value="Ran_BP1"/>
    <property type="match status" value="1"/>
</dbReference>
<dbReference type="EMBL" id="OC915063">
    <property type="protein sequence ID" value="CAD7638451.1"/>
    <property type="molecule type" value="Genomic_DNA"/>
</dbReference>
<dbReference type="OrthoDB" id="2357150at2759"/>
<dbReference type="Gene3D" id="2.30.29.30">
    <property type="entry name" value="Pleckstrin-homology domain (PH domain)/Phosphotyrosine-binding domain (PTB)"/>
    <property type="match status" value="1"/>
</dbReference>
<evidence type="ECO:0000256" key="1">
    <source>
        <dbReference type="SAM" id="MobiDB-lite"/>
    </source>
</evidence>
<dbReference type="InterPro" id="IPR000156">
    <property type="entry name" value="Ran_bind_dom"/>
</dbReference>
<protein>
    <recommendedName>
        <fullName evidence="2">RanBD1 domain-containing protein</fullName>
    </recommendedName>
</protein>
<dbReference type="Proteomes" id="UP000728032">
    <property type="component" value="Unassembled WGS sequence"/>
</dbReference>
<dbReference type="PANTHER" id="PTHR23138:SF87">
    <property type="entry name" value="E3 SUMO-PROTEIN LIGASE RANBP2"/>
    <property type="match status" value="1"/>
</dbReference>
<dbReference type="PROSITE" id="PS50196">
    <property type="entry name" value="RANBD1"/>
    <property type="match status" value="1"/>
</dbReference>
<organism evidence="3">
    <name type="scientific">Oppiella nova</name>
    <dbReference type="NCBI Taxonomy" id="334625"/>
    <lineage>
        <taxon>Eukaryota</taxon>
        <taxon>Metazoa</taxon>
        <taxon>Ecdysozoa</taxon>
        <taxon>Arthropoda</taxon>
        <taxon>Chelicerata</taxon>
        <taxon>Arachnida</taxon>
        <taxon>Acari</taxon>
        <taxon>Acariformes</taxon>
        <taxon>Sarcoptiformes</taxon>
        <taxon>Oribatida</taxon>
        <taxon>Brachypylina</taxon>
        <taxon>Oppioidea</taxon>
        <taxon>Oppiidae</taxon>
        <taxon>Oppiella</taxon>
    </lineage>
</organism>
<dbReference type="GO" id="GO:0005737">
    <property type="term" value="C:cytoplasm"/>
    <property type="evidence" value="ECO:0007669"/>
    <property type="project" value="TreeGrafter"/>
</dbReference>
<dbReference type="GO" id="GO:0005643">
    <property type="term" value="C:nuclear pore"/>
    <property type="evidence" value="ECO:0007669"/>
    <property type="project" value="TreeGrafter"/>
</dbReference>
<dbReference type="SMART" id="SM00160">
    <property type="entry name" value="RanBD"/>
    <property type="match status" value="1"/>
</dbReference>
<evidence type="ECO:0000259" key="2">
    <source>
        <dbReference type="PROSITE" id="PS50196"/>
    </source>
</evidence>
<dbReference type="AlphaFoldDB" id="A0A7R9QAE0"/>
<sequence length="234" mass="27404">MKAPESEEILRKVKELQLPLNFYDYETMEPCKGCRGCRDDDYYFKTDSKPQVKDHSNPDDSNSNSLFRSAIAATNVSQSEWKTNSSPKSWMTKPLYCQRAKLYRFDPTLKEWKERGIGDFKILKHKSKNRYRMILRRDQILKIACNHYITPAVTLNPMNTSETAICWYAIDYSDGSPAKQQFALKLKNKDLLKEFIKLFEDCKSNLENSEYDNSDNEDRSRADEDTDAEEDQQN</sequence>
<dbReference type="SUPFAM" id="SSF50729">
    <property type="entry name" value="PH domain-like"/>
    <property type="match status" value="1"/>
</dbReference>
<evidence type="ECO:0000313" key="4">
    <source>
        <dbReference type="Proteomes" id="UP000728032"/>
    </source>
</evidence>
<accession>A0A7R9QAE0</accession>
<reference evidence="3" key="1">
    <citation type="submission" date="2020-11" db="EMBL/GenBank/DDBJ databases">
        <authorList>
            <person name="Tran Van P."/>
        </authorList>
    </citation>
    <scope>NUCLEOTIDE SEQUENCE</scope>
</reference>
<dbReference type="PANTHER" id="PTHR23138">
    <property type="entry name" value="RAN BINDING PROTEIN"/>
    <property type="match status" value="1"/>
</dbReference>
<feature type="domain" description="RanBD1" evidence="2">
    <location>
        <begin position="95"/>
        <end position="208"/>
    </location>
</feature>
<dbReference type="InterPro" id="IPR045255">
    <property type="entry name" value="RanBP1-like"/>
</dbReference>
<proteinExistence type="predicted"/>
<name>A0A7R9QAE0_9ACAR</name>
<feature type="compositionally biased region" description="Acidic residues" evidence="1">
    <location>
        <begin position="224"/>
        <end position="234"/>
    </location>
</feature>
<evidence type="ECO:0000313" key="3">
    <source>
        <dbReference type="EMBL" id="CAD7638451.1"/>
    </source>
</evidence>
<gene>
    <name evidence="3" type="ORF">ONB1V03_LOCUS1402</name>
</gene>
<dbReference type="EMBL" id="CAJPVJ010000238">
    <property type="protein sequence ID" value="CAG2161801.1"/>
    <property type="molecule type" value="Genomic_DNA"/>
</dbReference>
<feature type="region of interest" description="Disordered" evidence="1">
    <location>
        <begin position="206"/>
        <end position="234"/>
    </location>
</feature>
<dbReference type="GO" id="GO:0005096">
    <property type="term" value="F:GTPase activator activity"/>
    <property type="evidence" value="ECO:0007669"/>
    <property type="project" value="TreeGrafter"/>
</dbReference>